<protein>
    <recommendedName>
        <fullName evidence="3">F-box domain-containing protein</fullName>
    </recommendedName>
</protein>
<name>A0A9P8VY98_9HYPO</name>
<evidence type="ECO:0000313" key="2">
    <source>
        <dbReference type="Proteomes" id="UP000777438"/>
    </source>
</evidence>
<dbReference type="AlphaFoldDB" id="A0A9P8VY98"/>
<dbReference type="Proteomes" id="UP000777438">
    <property type="component" value="Unassembled WGS sequence"/>
</dbReference>
<comment type="caution">
    <text evidence="1">The sequence shown here is derived from an EMBL/GenBank/DDBJ whole genome shotgun (WGS) entry which is preliminary data.</text>
</comment>
<keyword evidence="2" id="KW-1185">Reference proteome</keyword>
<evidence type="ECO:0000313" key="1">
    <source>
        <dbReference type="EMBL" id="KAH6883892.1"/>
    </source>
</evidence>
<sequence length="261" mass="29979">MARLSSLPKELIDYVFSFLVLFDHDVEVHYASRQGSKYKEVKAMMLINKHLGESAAATFYRQNTLLFSRPSNDLPLFLLLLRESSLSKIKSVKIRPALRHINHFEDGLRLLSCCNPLSSLELDLGSKFPRSHSGPLKGLRARHFSSKGPELEEFCKVITGNTEVRGPFANQTREWMTHRLRLYYTVPVSQNMSRGHTEYWHITADPDKMILSRSSTDIVTNRSRKPSYYWFEYWNWDVHDCAANSLVKSTGESDGTVDCDA</sequence>
<proteinExistence type="predicted"/>
<gene>
    <name evidence="1" type="ORF">B0T10DRAFT_463256</name>
</gene>
<organism evidence="1 2">
    <name type="scientific">Thelonectria olida</name>
    <dbReference type="NCBI Taxonomy" id="1576542"/>
    <lineage>
        <taxon>Eukaryota</taxon>
        <taxon>Fungi</taxon>
        <taxon>Dikarya</taxon>
        <taxon>Ascomycota</taxon>
        <taxon>Pezizomycotina</taxon>
        <taxon>Sordariomycetes</taxon>
        <taxon>Hypocreomycetidae</taxon>
        <taxon>Hypocreales</taxon>
        <taxon>Nectriaceae</taxon>
        <taxon>Thelonectria</taxon>
    </lineage>
</organism>
<evidence type="ECO:0008006" key="3">
    <source>
        <dbReference type="Google" id="ProtNLM"/>
    </source>
</evidence>
<dbReference type="EMBL" id="JAGPYM010000022">
    <property type="protein sequence ID" value="KAH6883892.1"/>
    <property type="molecule type" value="Genomic_DNA"/>
</dbReference>
<accession>A0A9P8VY98</accession>
<reference evidence="1 2" key="1">
    <citation type="journal article" date="2021" name="Nat. Commun.">
        <title>Genetic determinants of endophytism in the Arabidopsis root mycobiome.</title>
        <authorList>
            <person name="Mesny F."/>
            <person name="Miyauchi S."/>
            <person name="Thiergart T."/>
            <person name="Pickel B."/>
            <person name="Atanasova L."/>
            <person name="Karlsson M."/>
            <person name="Huettel B."/>
            <person name="Barry K.W."/>
            <person name="Haridas S."/>
            <person name="Chen C."/>
            <person name="Bauer D."/>
            <person name="Andreopoulos W."/>
            <person name="Pangilinan J."/>
            <person name="LaButti K."/>
            <person name="Riley R."/>
            <person name="Lipzen A."/>
            <person name="Clum A."/>
            <person name="Drula E."/>
            <person name="Henrissat B."/>
            <person name="Kohler A."/>
            <person name="Grigoriev I.V."/>
            <person name="Martin F.M."/>
            <person name="Hacquard S."/>
        </authorList>
    </citation>
    <scope>NUCLEOTIDE SEQUENCE [LARGE SCALE GENOMIC DNA]</scope>
    <source>
        <strain evidence="1 2">MPI-CAGE-CH-0241</strain>
    </source>
</reference>